<comment type="caution">
    <text evidence="1">The sequence shown here is derived from an EMBL/GenBank/DDBJ whole genome shotgun (WGS) entry which is preliminary data.</text>
</comment>
<evidence type="ECO:0000313" key="1">
    <source>
        <dbReference type="EMBL" id="EGD07927.1"/>
    </source>
</evidence>
<reference evidence="1 2" key="1">
    <citation type="journal article" date="2011" name="BMC Genomics">
        <title>Comparative genomics reveals diversity among xanthomonads infecting tomato and pepper.</title>
        <authorList>
            <person name="Potnis N."/>
            <person name="Krasileva K."/>
            <person name="Chow V."/>
            <person name="Almeida N.F."/>
            <person name="Patil P.B."/>
            <person name="Ryan R.P."/>
            <person name="Sharlach M."/>
            <person name="Behlau F."/>
            <person name="Dow J.M."/>
            <person name="Momol M.T."/>
            <person name="White F.F."/>
            <person name="Preston J.F."/>
            <person name="Vinatzer B.A."/>
            <person name="Koebnik R."/>
            <person name="Setubal J.C."/>
            <person name="Norman D.J."/>
            <person name="Staskawicz B.J."/>
            <person name="Jones J.B."/>
        </authorList>
    </citation>
    <scope>NUCLEOTIDE SEQUENCE [LARGE SCALE GENOMIC DNA]</scope>
    <source>
        <strain evidence="1 2">ATCC 35937</strain>
    </source>
</reference>
<protein>
    <submittedName>
        <fullName evidence="1">Uncharacterized protein</fullName>
    </submittedName>
</protein>
<dbReference type="Proteomes" id="UP000003299">
    <property type="component" value="Unassembled WGS sequence"/>
</dbReference>
<name>F0BHX1_9XANT</name>
<evidence type="ECO:0000313" key="2">
    <source>
        <dbReference type="Proteomes" id="UP000003299"/>
    </source>
</evidence>
<dbReference type="AlphaFoldDB" id="F0BHX1"/>
<proteinExistence type="predicted"/>
<organism evidence="1 2">
    <name type="scientific">Xanthomonas vesicatoria ATCC 35937</name>
    <dbReference type="NCBI Taxonomy" id="925775"/>
    <lineage>
        <taxon>Bacteria</taxon>
        <taxon>Pseudomonadati</taxon>
        <taxon>Pseudomonadota</taxon>
        <taxon>Gammaproteobacteria</taxon>
        <taxon>Lysobacterales</taxon>
        <taxon>Lysobacteraceae</taxon>
        <taxon>Xanthomonas</taxon>
    </lineage>
</organism>
<sequence length="55" mass="5930">MTAFPGARIGVLACVMHDRAPQMNLRSTLHQPDEDMANTACTSTTSCILLPISLQ</sequence>
<accession>F0BHX1</accession>
<gene>
    <name evidence="1" type="ORF">XVE_3870</name>
</gene>
<dbReference type="EMBL" id="AEQV01000166">
    <property type="protein sequence ID" value="EGD07927.1"/>
    <property type="molecule type" value="Genomic_DNA"/>
</dbReference>